<gene>
    <name evidence="10" type="primary">macB_4</name>
    <name evidence="10" type="ORF">Q31b_46200</name>
</gene>
<keyword evidence="3 7" id="KW-0812">Transmembrane</keyword>
<evidence type="ECO:0000256" key="3">
    <source>
        <dbReference type="ARBA" id="ARBA00022692"/>
    </source>
</evidence>
<feature type="transmembrane region" description="Helical" evidence="7">
    <location>
        <begin position="21"/>
        <end position="42"/>
    </location>
</feature>
<evidence type="ECO:0000259" key="8">
    <source>
        <dbReference type="Pfam" id="PF02687"/>
    </source>
</evidence>
<evidence type="ECO:0000256" key="6">
    <source>
        <dbReference type="ARBA" id="ARBA00038076"/>
    </source>
</evidence>
<feature type="transmembrane region" description="Helical" evidence="7">
    <location>
        <begin position="330"/>
        <end position="356"/>
    </location>
</feature>
<evidence type="ECO:0000256" key="2">
    <source>
        <dbReference type="ARBA" id="ARBA00022475"/>
    </source>
</evidence>
<dbReference type="PANTHER" id="PTHR30572:SF4">
    <property type="entry name" value="ABC TRANSPORTER PERMEASE YTRF"/>
    <property type="match status" value="1"/>
</dbReference>
<dbReference type="Pfam" id="PF12704">
    <property type="entry name" value="MacB_PCD"/>
    <property type="match status" value="1"/>
</dbReference>
<feature type="transmembrane region" description="Helical" evidence="7">
    <location>
        <begin position="281"/>
        <end position="306"/>
    </location>
</feature>
<name>A0A5C6DQA9_9BACT</name>
<dbReference type="PANTHER" id="PTHR30572">
    <property type="entry name" value="MEMBRANE COMPONENT OF TRANSPORTER-RELATED"/>
    <property type="match status" value="1"/>
</dbReference>
<feature type="transmembrane region" description="Helical" evidence="7">
    <location>
        <begin position="368"/>
        <end position="388"/>
    </location>
</feature>
<evidence type="ECO:0000313" key="10">
    <source>
        <dbReference type="EMBL" id="TWU37831.1"/>
    </source>
</evidence>
<dbReference type="Proteomes" id="UP000315471">
    <property type="component" value="Unassembled WGS sequence"/>
</dbReference>
<comment type="similarity">
    <text evidence="6">Belongs to the ABC-4 integral membrane protein family.</text>
</comment>
<dbReference type="Pfam" id="PF02687">
    <property type="entry name" value="FtsX"/>
    <property type="match status" value="1"/>
</dbReference>
<dbReference type="EMBL" id="SJPY01000007">
    <property type="protein sequence ID" value="TWU37831.1"/>
    <property type="molecule type" value="Genomic_DNA"/>
</dbReference>
<feature type="domain" description="MacB-like periplasmic core" evidence="9">
    <location>
        <begin position="21"/>
        <end position="245"/>
    </location>
</feature>
<dbReference type="EC" id="3.6.3.-" evidence="10"/>
<protein>
    <submittedName>
        <fullName evidence="10">Macrolide export ATP-binding/permease protein MacB</fullName>
        <ecNumber evidence="10">3.6.3.-</ecNumber>
    </submittedName>
</protein>
<comment type="caution">
    <text evidence="10">The sequence shown here is derived from an EMBL/GenBank/DDBJ whole genome shotgun (WGS) entry which is preliminary data.</text>
</comment>
<reference evidence="10 11" key="1">
    <citation type="submission" date="2019-02" db="EMBL/GenBank/DDBJ databases">
        <title>Deep-cultivation of Planctomycetes and their phenomic and genomic characterization uncovers novel biology.</title>
        <authorList>
            <person name="Wiegand S."/>
            <person name="Jogler M."/>
            <person name="Boedeker C."/>
            <person name="Pinto D."/>
            <person name="Vollmers J."/>
            <person name="Rivas-Marin E."/>
            <person name="Kohn T."/>
            <person name="Peeters S.H."/>
            <person name="Heuer A."/>
            <person name="Rast P."/>
            <person name="Oberbeckmann S."/>
            <person name="Bunk B."/>
            <person name="Jeske O."/>
            <person name="Meyerdierks A."/>
            <person name="Storesund J.E."/>
            <person name="Kallscheuer N."/>
            <person name="Luecker S."/>
            <person name="Lage O.M."/>
            <person name="Pohl T."/>
            <person name="Merkel B.J."/>
            <person name="Hornburger P."/>
            <person name="Mueller R.-W."/>
            <person name="Bruemmer F."/>
            <person name="Labrenz M."/>
            <person name="Spormann A.M."/>
            <person name="Op Den Camp H."/>
            <person name="Overmann J."/>
            <person name="Amann R."/>
            <person name="Jetten M.S.M."/>
            <person name="Mascher T."/>
            <person name="Medema M.H."/>
            <person name="Devos D.P."/>
            <person name="Kaster A.-K."/>
            <person name="Ovreas L."/>
            <person name="Rohde M."/>
            <person name="Galperin M.Y."/>
            <person name="Jogler C."/>
        </authorList>
    </citation>
    <scope>NUCLEOTIDE SEQUENCE [LARGE SCALE GENOMIC DNA]</scope>
    <source>
        <strain evidence="10 11">Q31b</strain>
    </source>
</reference>
<comment type="subcellular location">
    <subcellularLocation>
        <location evidence="1">Cell membrane</location>
        <topology evidence="1">Multi-pass membrane protein</topology>
    </subcellularLocation>
</comment>
<keyword evidence="5 7" id="KW-0472">Membrane</keyword>
<keyword evidence="10" id="KW-0067">ATP-binding</keyword>
<evidence type="ECO:0000256" key="7">
    <source>
        <dbReference type="SAM" id="Phobius"/>
    </source>
</evidence>
<dbReference type="InterPro" id="IPR025857">
    <property type="entry name" value="MacB_PCD"/>
</dbReference>
<sequence length="405" mass="43178">MKWSKSVALSVEILAAHPLRTMLSTLGIIVGVSAVILMVSAGKGAEERILGRIRQMGTNLITVSAGQTKIIAGRQRQMSTVTTLKVEDAVAIQADCPAVALASPAITKKFATRWESENANTTVLGITPQGFPIRNIGIASGRVFDQNECRGRRRVAVLGPTVVENLFLGADPIGLTFRVGRVPFEVIGVTEPKGIDGNGLDQDDVVIIPLDTAMRRVMNVDFVQTIYVQGNSSGELAQAENEIRERLRQRHRLDDKPDDFTIQNQAVLLETERETAQAMTLLIGSVSGISLMVGGVGILAVMLISVRERTPEIGLRRAVGARRCDIRNQFLLESGMLAGLGGLMGVAMGVGGARIIGSLGYVDMVVSWPAAAIGVVFSVSLGVAFGLYPAVRAASLEPIDALRAE</sequence>
<evidence type="ECO:0000256" key="1">
    <source>
        <dbReference type="ARBA" id="ARBA00004651"/>
    </source>
</evidence>
<dbReference type="GO" id="GO:0022857">
    <property type="term" value="F:transmembrane transporter activity"/>
    <property type="evidence" value="ECO:0007669"/>
    <property type="project" value="TreeGrafter"/>
</dbReference>
<dbReference type="RefSeq" id="WP_197172013.1">
    <property type="nucleotide sequence ID" value="NZ_SJPY01000007.1"/>
</dbReference>
<evidence type="ECO:0000256" key="4">
    <source>
        <dbReference type="ARBA" id="ARBA00022989"/>
    </source>
</evidence>
<dbReference type="GO" id="GO:0016787">
    <property type="term" value="F:hydrolase activity"/>
    <property type="evidence" value="ECO:0007669"/>
    <property type="project" value="UniProtKB-KW"/>
</dbReference>
<dbReference type="InterPro" id="IPR003838">
    <property type="entry name" value="ABC3_permease_C"/>
</dbReference>
<keyword evidence="10" id="KW-0547">Nucleotide-binding</keyword>
<dbReference type="AlphaFoldDB" id="A0A5C6DQA9"/>
<evidence type="ECO:0000313" key="11">
    <source>
        <dbReference type="Proteomes" id="UP000315471"/>
    </source>
</evidence>
<dbReference type="GO" id="GO:0005886">
    <property type="term" value="C:plasma membrane"/>
    <property type="evidence" value="ECO:0007669"/>
    <property type="project" value="UniProtKB-SubCell"/>
</dbReference>
<organism evidence="10 11">
    <name type="scientific">Novipirellula aureliae</name>
    <dbReference type="NCBI Taxonomy" id="2527966"/>
    <lineage>
        <taxon>Bacteria</taxon>
        <taxon>Pseudomonadati</taxon>
        <taxon>Planctomycetota</taxon>
        <taxon>Planctomycetia</taxon>
        <taxon>Pirellulales</taxon>
        <taxon>Pirellulaceae</taxon>
        <taxon>Novipirellula</taxon>
    </lineage>
</organism>
<dbReference type="GO" id="GO:0005524">
    <property type="term" value="F:ATP binding"/>
    <property type="evidence" value="ECO:0007669"/>
    <property type="project" value="UniProtKB-KW"/>
</dbReference>
<proteinExistence type="inferred from homology"/>
<evidence type="ECO:0000256" key="5">
    <source>
        <dbReference type="ARBA" id="ARBA00023136"/>
    </source>
</evidence>
<keyword evidence="4 7" id="KW-1133">Transmembrane helix</keyword>
<dbReference type="InterPro" id="IPR050250">
    <property type="entry name" value="Macrolide_Exporter_MacB"/>
</dbReference>
<keyword evidence="10" id="KW-0378">Hydrolase</keyword>
<keyword evidence="2" id="KW-1003">Cell membrane</keyword>
<keyword evidence="11" id="KW-1185">Reference proteome</keyword>
<evidence type="ECO:0000259" key="9">
    <source>
        <dbReference type="Pfam" id="PF12704"/>
    </source>
</evidence>
<accession>A0A5C6DQA9</accession>
<feature type="domain" description="ABC3 transporter permease C-terminal" evidence="8">
    <location>
        <begin position="285"/>
        <end position="398"/>
    </location>
</feature>